<organism evidence="1 2">
    <name type="scientific">Candidatus Intestinimonas merdavium</name>
    <dbReference type="NCBI Taxonomy" id="2838622"/>
    <lineage>
        <taxon>Bacteria</taxon>
        <taxon>Bacillati</taxon>
        <taxon>Bacillota</taxon>
        <taxon>Clostridia</taxon>
        <taxon>Eubacteriales</taxon>
        <taxon>Intestinimonas</taxon>
    </lineage>
</organism>
<evidence type="ECO:0000313" key="2">
    <source>
        <dbReference type="Proteomes" id="UP000886824"/>
    </source>
</evidence>
<protein>
    <submittedName>
        <fullName evidence="1">Uncharacterized protein</fullName>
    </submittedName>
</protein>
<comment type="caution">
    <text evidence="1">The sequence shown here is derived from an EMBL/GenBank/DDBJ whole genome shotgun (WGS) entry which is preliminary data.</text>
</comment>
<reference evidence="1" key="2">
    <citation type="submission" date="2021-04" db="EMBL/GenBank/DDBJ databases">
        <authorList>
            <person name="Gilroy R."/>
        </authorList>
    </citation>
    <scope>NUCLEOTIDE SEQUENCE</scope>
    <source>
        <strain evidence="1">CHK33-7979</strain>
    </source>
</reference>
<name>A0A9D1Z9Q9_9FIRM</name>
<dbReference type="EMBL" id="DXCX01000124">
    <property type="protein sequence ID" value="HIY74571.1"/>
    <property type="molecule type" value="Genomic_DNA"/>
</dbReference>
<sequence>MKVNYIELLGQRHPLCLSLSAAEALSEAFGSLEKMGELLDSQDVSRMAKAVDTILTILLKAGRIYAGALGEELPPELPCRPSDLIDVRDRGAVEAIFAAMRADAGRDVEAAPKNAAATRGR</sequence>
<proteinExistence type="predicted"/>
<reference evidence="1" key="1">
    <citation type="journal article" date="2021" name="PeerJ">
        <title>Extensive microbial diversity within the chicken gut microbiome revealed by metagenomics and culture.</title>
        <authorList>
            <person name="Gilroy R."/>
            <person name="Ravi A."/>
            <person name="Getino M."/>
            <person name="Pursley I."/>
            <person name="Horton D.L."/>
            <person name="Alikhan N.F."/>
            <person name="Baker D."/>
            <person name="Gharbi K."/>
            <person name="Hall N."/>
            <person name="Watson M."/>
            <person name="Adriaenssens E.M."/>
            <person name="Foster-Nyarko E."/>
            <person name="Jarju S."/>
            <person name="Secka A."/>
            <person name="Antonio M."/>
            <person name="Oren A."/>
            <person name="Chaudhuri R.R."/>
            <person name="La Ragione R."/>
            <person name="Hildebrand F."/>
            <person name="Pallen M.J."/>
        </authorList>
    </citation>
    <scope>NUCLEOTIDE SEQUENCE</scope>
    <source>
        <strain evidence="1">CHK33-7979</strain>
    </source>
</reference>
<evidence type="ECO:0000313" key="1">
    <source>
        <dbReference type="EMBL" id="HIY74571.1"/>
    </source>
</evidence>
<dbReference type="Proteomes" id="UP000886824">
    <property type="component" value="Unassembled WGS sequence"/>
</dbReference>
<accession>A0A9D1Z9Q9</accession>
<gene>
    <name evidence="1" type="ORF">H9826_11495</name>
</gene>
<dbReference type="AlphaFoldDB" id="A0A9D1Z9Q9"/>